<dbReference type="EMBL" id="JBHMEI010000004">
    <property type="protein sequence ID" value="MFB9201247.1"/>
    <property type="molecule type" value="Genomic_DNA"/>
</dbReference>
<name>A0ABV5IA90_9ACTN</name>
<comment type="caution">
    <text evidence="2">The sequence shown here is derived from an EMBL/GenBank/DDBJ whole genome shotgun (WGS) entry which is preliminary data.</text>
</comment>
<keyword evidence="1" id="KW-1133">Transmembrane helix</keyword>
<sequence>MTTGILLAVAIIGATTLITAAVGLPFLIMARNGQRLLATGIPAQAVVESMADTHMTVNDQPVVSFGLVVQPVEGPAYRVVHRQTLPRVPMGLVVPGAVLPVKVDAARPDRVRIDWASWRPIAH</sequence>
<reference evidence="2 3" key="1">
    <citation type="submission" date="2024-09" db="EMBL/GenBank/DDBJ databases">
        <authorList>
            <person name="Sun Q."/>
            <person name="Mori K."/>
        </authorList>
    </citation>
    <scope>NUCLEOTIDE SEQUENCE [LARGE SCALE GENOMIC DNA]</scope>
    <source>
        <strain evidence="2 3">CCM 3426</strain>
    </source>
</reference>
<keyword evidence="3" id="KW-1185">Reference proteome</keyword>
<keyword evidence="1" id="KW-0812">Transmembrane</keyword>
<dbReference type="Proteomes" id="UP001589647">
    <property type="component" value="Unassembled WGS sequence"/>
</dbReference>
<dbReference type="RefSeq" id="WP_148109016.1">
    <property type="nucleotide sequence ID" value="NZ_BMRC01000012.1"/>
</dbReference>
<keyword evidence="1" id="KW-0472">Membrane</keyword>
<protein>
    <submittedName>
        <fullName evidence="2">Uncharacterized protein</fullName>
    </submittedName>
</protein>
<evidence type="ECO:0000313" key="2">
    <source>
        <dbReference type="EMBL" id="MFB9201247.1"/>
    </source>
</evidence>
<gene>
    <name evidence="2" type="ORF">ACFFV7_08610</name>
</gene>
<evidence type="ECO:0000313" key="3">
    <source>
        <dbReference type="Proteomes" id="UP001589647"/>
    </source>
</evidence>
<evidence type="ECO:0000256" key="1">
    <source>
        <dbReference type="SAM" id="Phobius"/>
    </source>
</evidence>
<proteinExistence type="predicted"/>
<organism evidence="2 3">
    <name type="scientific">Nonomuraea spiralis</name>
    <dbReference type="NCBI Taxonomy" id="46182"/>
    <lineage>
        <taxon>Bacteria</taxon>
        <taxon>Bacillati</taxon>
        <taxon>Actinomycetota</taxon>
        <taxon>Actinomycetes</taxon>
        <taxon>Streptosporangiales</taxon>
        <taxon>Streptosporangiaceae</taxon>
        <taxon>Nonomuraea</taxon>
    </lineage>
</organism>
<feature type="transmembrane region" description="Helical" evidence="1">
    <location>
        <begin position="6"/>
        <end position="28"/>
    </location>
</feature>
<accession>A0ABV5IA90</accession>